<evidence type="ECO:0000256" key="12">
    <source>
        <dbReference type="ARBA" id="ARBA00023157"/>
    </source>
</evidence>
<gene>
    <name evidence="22" type="ORF">KC19_3G062300</name>
</gene>
<keyword evidence="14" id="KW-0325">Glycoprotein</keyword>
<dbReference type="SUPFAM" id="SSF51110">
    <property type="entry name" value="alpha-D-mannose-specific plant lectins"/>
    <property type="match status" value="1"/>
</dbReference>
<dbReference type="PROSITE" id="PS00108">
    <property type="entry name" value="PROTEIN_KINASE_ST"/>
    <property type="match status" value="1"/>
</dbReference>
<dbReference type="InterPro" id="IPR000858">
    <property type="entry name" value="S_locus_glycoprot_dom"/>
</dbReference>
<feature type="compositionally biased region" description="Polar residues" evidence="17">
    <location>
        <begin position="888"/>
        <end position="902"/>
    </location>
</feature>
<dbReference type="PANTHER" id="PTHR47974">
    <property type="entry name" value="OS07G0415500 PROTEIN"/>
    <property type="match status" value="1"/>
</dbReference>
<dbReference type="CDD" id="cd01098">
    <property type="entry name" value="PAN_AP_plant"/>
    <property type="match status" value="1"/>
</dbReference>
<organism evidence="22 23">
    <name type="scientific">Ceratodon purpureus</name>
    <name type="common">Fire moss</name>
    <name type="synonym">Dicranum purpureum</name>
    <dbReference type="NCBI Taxonomy" id="3225"/>
    <lineage>
        <taxon>Eukaryota</taxon>
        <taxon>Viridiplantae</taxon>
        <taxon>Streptophyta</taxon>
        <taxon>Embryophyta</taxon>
        <taxon>Bryophyta</taxon>
        <taxon>Bryophytina</taxon>
        <taxon>Bryopsida</taxon>
        <taxon>Dicranidae</taxon>
        <taxon>Pseudoditrichales</taxon>
        <taxon>Ditrichaceae</taxon>
        <taxon>Ceratodon</taxon>
    </lineage>
</organism>
<feature type="signal peptide" evidence="19">
    <location>
        <begin position="1"/>
        <end position="30"/>
    </location>
</feature>
<evidence type="ECO:0000256" key="13">
    <source>
        <dbReference type="ARBA" id="ARBA00023170"/>
    </source>
</evidence>
<dbReference type="EC" id="2.7.11.1" evidence="15"/>
<dbReference type="SMART" id="SM00220">
    <property type="entry name" value="S_TKc"/>
    <property type="match status" value="1"/>
</dbReference>
<keyword evidence="5 18" id="KW-0812">Transmembrane</keyword>
<evidence type="ECO:0000256" key="10">
    <source>
        <dbReference type="ARBA" id="ARBA00022989"/>
    </source>
</evidence>
<evidence type="ECO:0000256" key="19">
    <source>
        <dbReference type="SAM" id="SignalP"/>
    </source>
</evidence>
<feature type="chain" id="PRO_5035802763" description="Receptor-like serine/threonine-protein kinase" evidence="19">
    <location>
        <begin position="31"/>
        <end position="910"/>
    </location>
</feature>
<evidence type="ECO:0000256" key="9">
    <source>
        <dbReference type="ARBA" id="ARBA00022840"/>
    </source>
</evidence>
<reference evidence="22" key="1">
    <citation type="submission" date="2020-06" db="EMBL/GenBank/DDBJ databases">
        <title>WGS assembly of Ceratodon purpureus strain R40.</title>
        <authorList>
            <person name="Carey S.B."/>
            <person name="Jenkins J."/>
            <person name="Shu S."/>
            <person name="Lovell J.T."/>
            <person name="Sreedasyam A."/>
            <person name="Maumus F."/>
            <person name="Tiley G.P."/>
            <person name="Fernandez-Pozo N."/>
            <person name="Barry K."/>
            <person name="Chen C."/>
            <person name="Wang M."/>
            <person name="Lipzen A."/>
            <person name="Daum C."/>
            <person name="Saski C.A."/>
            <person name="Payton A.C."/>
            <person name="Mcbreen J.C."/>
            <person name="Conrad R.E."/>
            <person name="Kollar L.M."/>
            <person name="Olsson S."/>
            <person name="Huttunen S."/>
            <person name="Landis J.B."/>
            <person name="Wickett N.J."/>
            <person name="Johnson M.G."/>
            <person name="Rensing S.A."/>
            <person name="Grimwood J."/>
            <person name="Schmutz J."/>
            <person name="Mcdaniel S.F."/>
        </authorList>
    </citation>
    <scope>NUCLEOTIDE SEQUENCE</scope>
    <source>
        <strain evidence="22">R40</strain>
    </source>
</reference>
<dbReference type="Proteomes" id="UP000822688">
    <property type="component" value="Chromosome 3"/>
</dbReference>
<evidence type="ECO:0000256" key="17">
    <source>
        <dbReference type="SAM" id="MobiDB-lite"/>
    </source>
</evidence>
<dbReference type="CDD" id="cd00028">
    <property type="entry name" value="B_lectin"/>
    <property type="match status" value="1"/>
</dbReference>
<keyword evidence="7 15" id="KW-0547">Nucleotide-binding</keyword>
<feature type="domain" description="Protein kinase" evidence="20">
    <location>
        <begin position="525"/>
        <end position="854"/>
    </location>
</feature>
<evidence type="ECO:0000313" key="23">
    <source>
        <dbReference type="Proteomes" id="UP000822688"/>
    </source>
</evidence>
<evidence type="ECO:0000256" key="2">
    <source>
        <dbReference type="ARBA" id="ARBA00022475"/>
    </source>
</evidence>
<dbReference type="GO" id="GO:0004674">
    <property type="term" value="F:protein serine/threonine kinase activity"/>
    <property type="evidence" value="ECO:0007669"/>
    <property type="project" value="UniProtKB-KW"/>
</dbReference>
<dbReference type="GO" id="GO:0005524">
    <property type="term" value="F:ATP binding"/>
    <property type="evidence" value="ECO:0007669"/>
    <property type="project" value="UniProtKB-UniRule"/>
</dbReference>
<keyword evidence="8 15" id="KW-0418">Kinase</keyword>
<comment type="caution">
    <text evidence="22">The sequence shown here is derived from an EMBL/GenBank/DDBJ whole genome shotgun (WGS) entry which is preliminary data.</text>
</comment>
<name>A0A8T0IIU3_CERPU</name>
<sequence length="910" mass="100718">MTTRLRHVGFFTRVMLPLALLAVAIEPVRGACTRCQLPLSGILTRSTPNLVSSNGVFALGFFPSSTGDGFGFGIWYAQLTSLGYQTVVWMPQRDIKLSGGANLQLSAGGVLQLFETASSTPQPVWTSGNHFAGQVLELQDDGNLVLLNATLGVVWQSFNTPTDTLLPGQVLRAATNWPLVSWRGAEDWSQGYYFCGWLPINGSLFLTLYWNGKSIPVWNQSSWSSTNVTLSNGTIVYPYLADYPASDIIVLNSSNGSFYVGNEASQNSTLVMSSSVHTQGPLRRVTLDRDGGLRLYSWTLGTSNAWAVEGSWVKQICSVFAECGPYGVCSPAPSSPAYLGTCSCPDGFVFVDENDPLKGCKRMYEIPPGVCAANTTKLEMRKVGDMDFPFASRLYPFVNTTEQGCKDLCYNDCRCAGAVFWRRDGRCFIKGEPLFNGGWPQDVGNHSSYLKVLTSPLYSPSDRGRLAQIIGGLAAGAVLVCLGMLLLLWKCWKRRRMQLQPMFADHLMCPRKFTLRELSAATKNFSQSELIGRGGMGSVYKGSLKPTGAIVAVKRIRHESRGGEQGFLAEASSISQIRHRNLVHLKGWCIEDGKFLLVYDYMTNGSLDQWLYDGRSEASRRRQRTGKELSWNLRYSILTGIAAALAYLHEDWQQCVLHRDIKSSNVLLDAEFNAHLGDFGLARLIDHQKMEKTTLMAGTLGYMAPEMPYTGKATKETDVYSFGVLMLEVVCGQRPVDSFGDLEPEDVVLLHRVWRAHEEGTLLSIVDPRLRNTQMVRNGSLNGSKSLNGDKPSPPKEDPEHDPEADFTFALTRRIEEERVRENDQKKLALRLGLLCCMPNPVARPSMRLVHQILTGDVTTMPPLPDTNQWTHLDVLDAVRTGFHPQPLQESETFSSPPSTNALHLPDDIA</sequence>
<keyword evidence="11 18" id="KW-0472">Membrane</keyword>
<proteinExistence type="inferred from homology"/>
<dbReference type="PROSITE" id="PS00107">
    <property type="entry name" value="PROTEIN_KINASE_ATP"/>
    <property type="match status" value="1"/>
</dbReference>
<dbReference type="InterPro" id="IPR036426">
    <property type="entry name" value="Bulb-type_lectin_dom_sf"/>
</dbReference>
<keyword evidence="4 15" id="KW-0808">Transferase</keyword>
<dbReference type="PROSITE" id="PS50011">
    <property type="entry name" value="PROTEIN_KINASE_DOM"/>
    <property type="match status" value="1"/>
</dbReference>
<comment type="catalytic activity">
    <reaction evidence="15">
        <text>L-seryl-[protein] + ATP = O-phospho-L-seryl-[protein] + ADP + H(+)</text>
        <dbReference type="Rhea" id="RHEA:17989"/>
        <dbReference type="Rhea" id="RHEA-COMP:9863"/>
        <dbReference type="Rhea" id="RHEA-COMP:11604"/>
        <dbReference type="ChEBI" id="CHEBI:15378"/>
        <dbReference type="ChEBI" id="CHEBI:29999"/>
        <dbReference type="ChEBI" id="CHEBI:30616"/>
        <dbReference type="ChEBI" id="CHEBI:83421"/>
        <dbReference type="ChEBI" id="CHEBI:456216"/>
        <dbReference type="EC" id="2.7.11.1"/>
    </reaction>
</comment>
<dbReference type="GO" id="GO:0005886">
    <property type="term" value="C:plasma membrane"/>
    <property type="evidence" value="ECO:0007669"/>
    <property type="project" value="UniProtKB-SubCell"/>
</dbReference>
<accession>A0A8T0IIU3</accession>
<evidence type="ECO:0000256" key="6">
    <source>
        <dbReference type="ARBA" id="ARBA00022729"/>
    </source>
</evidence>
<evidence type="ECO:0000313" key="22">
    <source>
        <dbReference type="EMBL" id="KAG0582468.1"/>
    </source>
</evidence>
<evidence type="ECO:0000256" key="11">
    <source>
        <dbReference type="ARBA" id="ARBA00023136"/>
    </source>
</evidence>
<dbReference type="InterPro" id="IPR024171">
    <property type="entry name" value="SRK-like_kinase"/>
</dbReference>
<evidence type="ECO:0000256" key="15">
    <source>
        <dbReference type="PIRNR" id="PIRNR000641"/>
    </source>
</evidence>
<keyword evidence="13" id="KW-0675">Receptor</keyword>
<evidence type="ECO:0000256" key="7">
    <source>
        <dbReference type="ARBA" id="ARBA00022741"/>
    </source>
</evidence>
<evidence type="ECO:0000256" key="3">
    <source>
        <dbReference type="ARBA" id="ARBA00022527"/>
    </source>
</evidence>
<evidence type="ECO:0000256" key="5">
    <source>
        <dbReference type="ARBA" id="ARBA00022692"/>
    </source>
</evidence>
<dbReference type="InterPro" id="IPR017441">
    <property type="entry name" value="Protein_kinase_ATP_BS"/>
</dbReference>
<dbReference type="SMART" id="SM00108">
    <property type="entry name" value="B_lectin"/>
    <property type="match status" value="1"/>
</dbReference>
<feature type="transmembrane region" description="Helical" evidence="18">
    <location>
        <begin position="629"/>
        <end position="648"/>
    </location>
</feature>
<feature type="transmembrane region" description="Helical" evidence="18">
    <location>
        <begin position="466"/>
        <end position="489"/>
    </location>
</feature>
<evidence type="ECO:0000256" key="14">
    <source>
        <dbReference type="ARBA" id="ARBA00023180"/>
    </source>
</evidence>
<evidence type="ECO:0000256" key="16">
    <source>
        <dbReference type="PROSITE-ProRule" id="PRU10141"/>
    </source>
</evidence>
<dbReference type="InterPro" id="IPR008271">
    <property type="entry name" value="Ser/Thr_kinase_AS"/>
</dbReference>
<keyword evidence="2" id="KW-1003">Cell membrane</keyword>
<keyword evidence="12" id="KW-1015">Disulfide bond</keyword>
<keyword evidence="23" id="KW-1185">Reference proteome</keyword>
<feature type="binding site" evidence="16">
    <location>
        <position position="554"/>
    </location>
    <ligand>
        <name>ATP</name>
        <dbReference type="ChEBI" id="CHEBI:30616"/>
    </ligand>
</feature>
<comment type="subcellular location">
    <subcellularLocation>
        <location evidence="1">Cell membrane</location>
        <topology evidence="1">Single-pass type I membrane protein</topology>
    </subcellularLocation>
</comment>
<dbReference type="Gene3D" id="2.90.10.10">
    <property type="entry name" value="Bulb-type lectin domain"/>
    <property type="match status" value="1"/>
</dbReference>
<dbReference type="GO" id="GO:0048544">
    <property type="term" value="P:recognition of pollen"/>
    <property type="evidence" value="ECO:0007669"/>
    <property type="project" value="InterPro"/>
</dbReference>
<comment type="catalytic activity">
    <reaction evidence="15">
        <text>L-threonyl-[protein] + ATP = O-phospho-L-threonyl-[protein] + ADP + H(+)</text>
        <dbReference type="Rhea" id="RHEA:46608"/>
        <dbReference type="Rhea" id="RHEA-COMP:11060"/>
        <dbReference type="Rhea" id="RHEA-COMP:11605"/>
        <dbReference type="ChEBI" id="CHEBI:15378"/>
        <dbReference type="ChEBI" id="CHEBI:30013"/>
        <dbReference type="ChEBI" id="CHEBI:30616"/>
        <dbReference type="ChEBI" id="CHEBI:61977"/>
        <dbReference type="ChEBI" id="CHEBI:456216"/>
        <dbReference type="EC" id="2.7.11.1"/>
    </reaction>
</comment>
<evidence type="ECO:0000256" key="1">
    <source>
        <dbReference type="ARBA" id="ARBA00004251"/>
    </source>
</evidence>
<feature type="compositionally biased region" description="Polar residues" evidence="17">
    <location>
        <begin position="776"/>
        <end position="787"/>
    </location>
</feature>
<evidence type="ECO:0000259" key="20">
    <source>
        <dbReference type="PROSITE" id="PS50011"/>
    </source>
</evidence>
<keyword evidence="3 15" id="KW-0723">Serine/threonine-protein kinase</keyword>
<feature type="region of interest" description="Disordered" evidence="17">
    <location>
        <begin position="776"/>
        <end position="804"/>
    </location>
</feature>
<evidence type="ECO:0000256" key="8">
    <source>
        <dbReference type="ARBA" id="ARBA00022777"/>
    </source>
</evidence>
<keyword evidence="10 18" id="KW-1133">Transmembrane helix</keyword>
<dbReference type="FunFam" id="1.10.510.10:FF:000240">
    <property type="entry name" value="Lectin-domain containing receptor kinase A4.3"/>
    <property type="match status" value="1"/>
</dbReference>
<keyword evidence="6 19" id="KW-0732">Signal</keyword>
<dbReference type="Gene3D" id="3.30.200.20">
    <property type="entry name" value="Phosphorylase Kinase, domain 1"/>
    <property type="match status" value="1"/>
</dbReference>
<dbReference type="PANTHER" id="PTHR47974:SF9">
    <property type="entry name" value="RECEPTOR-LIKE SERINE_THREONINE-PROTEIN KINASE"/>
    <property type="match status" value="1"/>
</dbReference>
<dbReference type="PROSITE" id="PS50927">
    <property type="entry name" value="BULB_LECTIN"/>
    <property type="match status" value="1"/>
</dbReference>
<dbReference type="Gene3D" id="1.10.510.10">
    <property type="entry name" value="Transferase(Phosphotransferase) domain 1"/>
    <property type="match status" value="1"/>
</dbReference>
<comment type="similarity">
    <text evidence="15">Belongs to the protein kinase superfamily. Ser/Thr protein kinase family.</text>
</comment>
<evidence type="ECO:0000259" key="21">
    <source>
        <dbReference type="PROSITE" id="PS50927"/>
    </source>
</evidence>
<dbReference type="InterPro" id="IPR011009">
    <property type="entry name" value="Kinase-like_dom_sf"/>
</dbReference>
<dbReference type="Pfam" id="PF01453">
    <property type="entry name" value="B_lectin"/>
    <property type="match status" value="1"/>
</dbReference>
<dbReference type="EMBL" id="CM026423">
    <property type="protein sequence ID" value="KAG0582468.1"/>
    <property type="molecule type" value="Genomic_DNA"/>
</dbReference>
<dbReference type="FunFam" id="3.30.200.20:FF:000162">
    <property type="entry name" value="Adenine nucleotide alpha hydrolase-like domain kinase"/>
    <property type="match status" value="1"/>
</dbReference>
<evidence type="ECO:0000256" key="4">
    <source>
        <dbReference type="ARBA" id="ARBA00022679"/>
    </source>
</evidence>
<dbReference type="Pfam" id="PF00069">
    <property type="entry name" value="Pkinase"/>
    <property type="match status" value="1"/>
</dbReference>
<dbReference type="GO" id="GO:0002229">
    <property type="term" value="P:defense response to oomycetes"/>
    <property type="evidence" value="ECO:0007669"/>
    <property type="project" value="UniProtKB-ARBA"/>
</dbReference>
<feature type="compositionally biased region" description="Basic and acidic residues" evidence="17">
    <location>
        <begin position="793"/>
        <end position="804"/>
    </location>
</feature>
<dbReference type="InterPro" id="IPR001480">
    <property type="entry name" value="Bulb-type_lectin_dom"/>
</dbReference>
<dbReference type="Pfam" id="PF00954">
    <property type="entry name" value="S_locus_glycop"/>
    <property type="match status" value="1"/>
</dbReference>
<dbReference type="PIRSF" id="PIRSF000641">
    <property type="entry name" value="SRK"/>
    <property type="match status" value="1"/>
</dbReference>
<dbReference type="InterPro" id="IPR000719">
    <property type="entry name" value="Prot_kinase_dom"/>
</dbReference>
<dbReference type="SUPFAM" id="SSF56112">
    <property type="entry name" value="Protein kinase-like (PK-like)"/>
    <property type="match status" value="1"/>
</dbReference>
<evidence type="ECO:0000256" key="18">
    <source>
        <dbReference type="SAM" id="Phobius"/>
    </source>
</evidence>
<dbReference type="AlphaFoldDB" id="A0A8T0IIU3"/>
<feature type="domain" description="Bulb-type lectin" evidence="21">
    <location>
        <begin position="35"/>
        <end position="159"/>
    </location>
</feature>
<keyword evidence="9 15" id="KW-0067">ATP-binding</keyword>
<feature type="region of interest" description="Disordered" evidence="17">
    <location>
        <begin position="887"/>
        <end position="910"/>
    </location>
</feature>
<protein>
    <recommendedName>
        <fullName evidence="15">Receptor-like serine/threonine-protein kinase</fullName>
        <ecNumber evidence="15">2.7.11.1</ecNumber>
    </recommendedName>
</protein>